<dbReference type="CDD" id="cd04301">
    <property type="entry name" value="NAT_SF"/>
    <property type="match status" value="1"/>
</dbReference>
<dbReference type="AlphaFoldDB" id="A0A6I3IHL5"/>
<gene>
    <name evidence="4" type="ORF">GGG17_14845</name>
</gene>
<reference evidence="4 5" key="1">
    <citation type="submission" date="2019-11" db="EMBL/GenBank/DDBJ databases">
        <title>Whole genome sequencing identifies a novel species of the genus Arsenicicoccus isolated from human blood.</title>
        <authorList>
            <person name="Jeong J.H."/>
            <person name="Kweon O.J."/>
            <person name="Kim H.R."/>
            <person name="Kim T.-H."/>
            <person name="Ha S.-M."/>
            <person name="Lee M.-K."/>
        </authorList>
    </citation>
    <scope>NUCLEOTIDE SEQUENCE [LARGE SCALE GENOMIC DNA]</scope>
    <source>
        <strain evidence="4 5">MKL-02</strain>
    </source>
</reference>
<dbReference type="PANTHER" id="PTHR43877">
    <property type="entry name" value="AMINOALKYLPHOSPHONATE N-ACETYLTRANSFERASE-RELATED-RELATED"/>
    <property type="match status" value="1"/>
</dbReference>
<evidence type="ECO:0000313" key="4">
    <source>
        <dbReference type="EMBL" id="MTB73217.1"/>
    </source>
</evidence>
<dbReference type="RefSeq" id="WP_154594477.1">
    <property type="nucleotide sequence ID" value="NZ_WLVL01000048.1"/>
</dbReference>
<evidence type="ECO:0000259" key="3">
    <source>
        <dbReference type="PROSITE" id="PS51186"/>
    </source>
</evidence>
<dbReference type="Proteomes" id="UP000431092">
    <property type="component" value="Unassembled WGS sequence"/>
</dbReference>
<dbReference type="Gene3D" id="3.40.630.30">
    <property type="match status" value="1"/>
</dbReference>
<dbReference type="GO" id="GO:0016747">
    <property type="term" value="F:acyltransferase activity, transferring groups other than amino-acyl groups"/>
    <property type="evidence" value="ECO:0007669"/>
    <property type="project" value="InterPro"/>
</dbReference>
<keyword evidence="1 4" id="KW-0808">Transferase</keyword>
<proteinExistence type="predicted"/>
<comment type="caution">
    <text evidence="4">The sequence shown here is derived from an EMBL/GenBank/DDBJ whole genome shotgun (WGS) entry which is preliminary data.</text>
</comment>
<keyword evidence="2" id="KW-0012">Acyltransferase</keyword>
<protein>
    <submittedName>
        <fullName evidence="4">GNAT family N-acetyltransferase</fullName>
    </submittedName>
</protein>
<dbReference type="InterPro" id="IPR000182">
    <property type="entry name" value="GNAT_dom"/>
</dbReference>
<evidence type="ECO:0000256" key="2">
    <source>
        <dbReference type="ARBA" id="ARBA00023315"/>
    </source>
</evidence>
<dbReference type="SUPFAM" id="SSF55729">
    <property type="entry name" value="Acyl-CoA N-acyltransferases (Nat)"/>
    <property type="match status" value="1"/>
</dbReference>
<name>A0A6I3IHL5_9MICO</name>
<dbReference type="EMBL" id="WLVL01000048">
    <property type="protein sequence ID" value="MTB73217.1"/>
    <property type="molecule type" value="Genomic_DNA"/>
</dbReference>
<feature type="domain" description="N-acetyltransferase" evidence="3">
    <location>
        <begin position="4"/>
        <end position="172"/>
    </location>
</feature>
<dbReference type="PANTHER" id="PTHR43877:SF1">
    <property type="entry name" value="ACETYLTRANSFERASE"/>
    <property type="match status" value="1"/>
</dbReference>
<dbReference type="InterPro" id="IPR016181">
    <property type="entry name" value="Acyl_CoA_acyltransferase"/>
</dbReference>
<dbReference type="InterPro" id="IPR050832">
    <property type="entry name" value="Bact_Acetyltransf"/>
</dbReference>
<accession>A0A6I3IHL5</accession>
<dbReference type="PROSITE" id="PS51186">
    <property type="entry name" value="GNAT"/>
    <property type="match status" value="1"/>
</dbReference>
<evidence type="ECO:0000256" key="1">
    <source>
        <dbReference type="ARBA" id="ARBA00022679"/>
    </source>
</evidence>
<sequence length="183" mass="20269">MTELTVRVLTDDDWELYRTIRLAALKESPDAFAATYDEERDFSDDLWHERMARATRLVAEGADGPLAVASVRAQAPRDGTDDAMAELFGIWVRPEHRGQHVAVELVRAASGIARSMDCRHLSYWVGTDNGPAVAFASSYGFRVTDTRRPMVARGHQPTEEDDDEMMMILPLADDPGSVASTSV</sequence>
<evidence type="ECO:0000313" key="5">
    <source>
        <dbReference type="Proteomes" id="UP000431092"/>
    </source>
</evidence>
<organism evidence="4 5">
    <name type="scientific">Arsenicicoccus cauae</name>
    <dbReference type="NCBI Taxonomy" id="2663847"/>
    <lineage>
        <taxon>Bacteria</taxon>
        <taxon>Bacillati</taxon>
        <taxon>Actinomycetota</taxon>
        <taxon>Actinomycetes</taxon>
        <taxon>Micrococcales</taxon>
        <taxon>Intrasporangiaceae</taxon>
        <taxon>Arsenicicoccus</taxon>
    </lineage>
</organism>
<keyword evidence="5" id="KW-1185">Reference proteome</keyword>
<dbReference type="Pfam" id="PF00583">
    <property type="entry name" value="Acetyltransf_1"/>
    <property type="match status" value="1"/>
</dbReference>